<feature type="compositionally biased region" description="Basic residues" evidence="1">
    <location>
        <begin position="318"/>
        <end position="329"/>
    </location>
</feature>
<dbReference type="AlphaFoldDB" id="A0A1G6CGM1"/>
<dbReference type="STRING" id="665467.SAMN02982931_02458"/>
<feature type="region of interest" description="Disordered" evidence="1">
    <location>
        <begin position="1"/>
        <end position="298"/>
    </location>
</feature>
<proteinExistence type="predicted"/>
<feature type="compositionally biased region" description="Basic and acidic residues" evidence="1">
    <location>
        <begin position="66"/>
        <end position="103"/>
    </location>
</feature>
<feature type="compositionally biased region" description="Low complexity" evidence="1">
    <location>
        <begin position="167"/>
        <end position="176"/>
    </location>
</feature>
<dbReference type="EMBL" id="FMXQ01000004">
    <property type="protein sequence ID" value="SDB31872.1"/>
    <property type="molecule type" value="Genomic_DNA"/>
</dbReference>
<accession>A0A1G6CGM1</accession>
<evidence type="ECO:0000313" key="3">
    <source>
        <dbReference type="Proteomes" id="UP000199071"/>
    </source>
</evidence>
<evidence type="ECO:0000313" key="2">
    <source>
        <dbReference type="EMBL" id="SDB31872.1"/>
    </source>
</evidence>
<gene>
    <name evidence="2" type="ORF">SAMN02982931_02458</name>
</gene>
<keyword evidence="3" id="KW-1185">Reference proteome</keyword>
<feature type="compositionally biased region" description="Basic and acidic residues" evidence="1">
    <location>
        <begin position="1"/>
        <end position="19"/>
    </location>
</feature>
<feature type="compositionally biased region" description="Basic and acidic residues" evidence="1">
    <location>
        <begin position="122"/>
        <end position="166"/>
    </location>
</feature>
<feature type="compositionally biased region" description="Basic and acidic residues" evidence="1">
    <location>
        <begin position="227"/>
        <end position="253"/>
    </location>
</feature>
<feature type="compositionally biased region" description="Low complexity" evidence="1">
    <location>
        <begin position="24"/>
        <end position="35"/>
    </location>
</feature>
<evidence type="ECO:0000256" key="1">
    <source>
        <dbReference type="SAM" id="MobiDB-lite"/>
    </source>
</evidence>
<feature type="region of interest" description="Disordered" evidence="1">
    <location>
        <begin position="318"/>
        <end position="372"/>
    </location>
</feature>
<sequence>MSGDRTAGERHCDCDEKRWKGAKAKQPPAAIAIGQEPEDADKGGFAEAEDGDEGRSAFVAEAMEDPEQRIEAVDRGRGDADQERCDDQRSGKREGFTETESRIGRSGSGLRFSRALVANCEGDEKPSRQRQHDGDKGQDPLDPGGADHQRAEELGTRIEHHGEGHDAAALAVVDNAVEPDFRGGPECCETGAHDEPGREPDGDMIEGDDCREAQEGQGVHCCRKSRQAKDHDQARQERSDEEDAGARQRRVEADEPVGQTDIFEGERKVGVGEGGDDGLDRHEQQDAGDRPGDFEARLRAQGARRVVLVGHPTAIVGRRGRSRIRRNAVRARSDAHGQTLPGTRTAKPPGAGSSVNESVRDGRPKNPGDSPI</sequence>
<dbReference type="Proteomes" id="UP000199071">
    <property type="component" value="Unassembled WGS sequence"/>
</dbReference>
<feature type="compositionally biased region" description="Basic and acidic residues" evidence="1">
    <location>
        <begin position="278"/>
        <end position="298"/>
    </location>
</feature>
<protein>
    <submittedName>
        <fullName evidence="2">Uncharacterized protein</fullName>
    </submittedName>
</protein>
<feature type="compositionally biased region" description="Basic and acidic residues" evidence="1">
    <location>
        <begin position="191"/>
        <end position="201"/>
    </location>
</feature>
<organism evidence="2 3">
    <name type="scientific">Bauldia litoralis</name>
    <dbReference type="NCBI Taxonomy" id="665467"/>
    <lineage>
        <taxon>Bacteria</taxon>
        <taxon>Pseudomonadati</taxon>
        <taxon>Pseudomonadota</taxon>
        <taxon>Alphaproteobacteria</taxon>
        <taxon>Hyphomicrobiales</taxon>
        <taxon>Kaistiaceae</taxon>
        <taxon>Bauldia</taxon>
    </lineage>
</organism>
<name>A0A1G6CGM1_9HYPH</name>
<reference evidence="2 3" key="1">
    <citation type="submission" date="2016-10" db="EMBL/GenBank/DDBJ databases">
        <authorList>
            <person name="de Groot N.N."/>
        </authorList>
    </citation>
    <scope>NUCLEOTIDE SEQUENCE [LARGE SCALE GENOMIC DNA]</scope>
    <source>
        <strain evidence="2 3">ATCC 35022</strain>
    </source>
</reference>